<evidence type="ECO:0000256" key="1">
    <source>
        <dbReference type="SAM" id="MobiDB-lite"/>
    </source>
</evidence>
<feature type="region of interest" description="Disordered" evidence="1">
    <location>
        <begin position="1"/>
        <end position="49"/>
    </location>
</feature>
<feature type="compositionally biased region" description="Polar residues" evidence="1">
    <location>
        <begin position="14"/>
        <end position="23"/>
    </location>
</feature>
<dbReference type="AlphaFoldDB" id="A0A644WHP0"/>
<gene>
    <name evidence="2" type="ORF">SDC9_49545</name>
</gene>
<sequence>MAVLAPTGYPPMKPSTTAETQAPLTRKRGRIRPSRTLPKCPASPSSTTIEERMKKGNREGIITLPHKASPSLAALMLSWGKRRRAAAPKSSMIPISTSRTFSFLSSIDILITSSKMDMRIPCPFCLSKIKGRLILCNDKRRPPEQLRGAILT</sequence>
<protein>
    <submittedName>
        <fullName evidence="2">Uncharacterized protein</fullName>
    </submittedName>
</protein>
<organism evidence="2">
    <name type="scientific">bioreactor metagenome</name>
    <dbReference type="NCBI Taxonomy" id="1076179"/>
    <lineage>
        <taxon>unclassified sequences</taxon>
        <taxon>metagenomes</taxon>
        <taxon>ecological metagenomes</taxon>
    </lineage>
</organism>
<dbReference type="EMBL" id="VSSQ01000939">
    <property type="protein sequence ID" value="MPM03280.1"/>
    <property type="molecule type" value="Genomic_DNA"/>
</dbReference>
<reference evidence="2" key="1">
    <citation type="submission" date="2019-08" db="EMBL/GenBank/DDBJ databases">
        <authorList>
            <person name="Kucharzyk K."/>
            <person name="Murdoch R.W."/>
            <person name="Higgins S."/>
            <person name="Loffler F."/>
        </authorList>
    </citation>
    <scope>NUCLEOTIDE SEQUENCE</scope>
</reference>
<accession>A0A644WHP0</accession>
<name>A0A644WHP0_9ZZZZ</name>
<comment type="caution">
    <text evidence="2">The sequence shown here is derived from an EMBL/GenBank/DDBJ whole genome shotgun (WGS) entry which is preliminary data.</text>
</comment>
<evidence type="ECO:0000313" key="2">
    <source>
        <dbReference type="EMBL" id="MPM03280.1"/>
    </source>
</evidence>
<proteinExistence type="predicted"/>